<dbReference type="EMBL" id="CM027684">
    <property type="protein sequence ID" value="KAG0530926.1"/>
    <property type="molecule type" value="Genomic_DNA"/>
</dbReference>
<reference evidence="2" key="2">
    <citation type="submission" date="2020-10" db="EMBL/GenBank/DDBJ databases">
        <authorList>
            <person name="Cooper E.A."/>
            <person name="Brenton Z.W."/>
            <person name="Flinn B.S."/>
            <person name="Jenkins J."/>
            <person name="Shu S."/>
            <person name="Flowers D."/>
            <person name="Luo F."/>
            <person name="Wang Y."/>
            <person name="Xia P."/>
            <person name="Barry K."/>
            <person name="Daum C."/>
            <person name="Lipzen A."/>
            <person name="Yoshinaga Y."/>
            <person name="Schmutz J."/>
            <person name="Saski C."/>
            <person name="Vermerris W."/>
            <person name="Kresovich S."/>
        </authorList>
    </citation>
    <scope>NUCLEOTIDE SEQUENCE</scope>
</reference>
<reference evidence="2" key="1">
    <citation type="journal article" date="2019" name="BMC Genomics">
        <title>A new reference genome for Sorghum bicolor reveals high levels of sequence similarity between sweet and grain genotypes: implications for the genetics of sugar metabolism.</title>
        <authorList>
            <person name="Cooper E.A."/>
            <person name="Brenton Z.W."/>
            <person name="Flinn B.S."/>
            <person name="Jenkins J."/>
            <person name="Shu S."/>
            <person name="Flowers D."/>
            <person name="Luo F."/>
            <person name="Wang Y."/>
            <person name="Xia P."/>
            <person name="Barry K."/>
            <person name="Daum C."/>
            <person name="Lipzen A."/>
            <person name="Yoshinaga Y."/>
            <person name="Schmutz J."/>
            <person name="Saski C."/>
            <person name="Vermerris W."/>
            <person name="Kresovich S."/>
        </authorList>
    </citation>
    <scope>NUCLEOTIDE SEQUENCE</scope>
</reference>
<evidence type="ECO:0008006" key="4">
    <source>
        <dbReference type="Google" id="ProtNLM"/>
    </source>
</evidence>
<sequence>METSRRSLYAGFVIVLLLIVVTGHGTAPTQGFGDGPGPLPPCYHSSTYYYGLCVWNEICTGLCRRQDRSQFIRGTCRGYPANCFCLSC</sequence>
<dbReference type="SUPFAM" id="SSF57095">
    <property type="entry name" value="Scorpion toxin-like"/>
    <property type="match status" value="1"/>
</dbReference>
<organism evidence="2 3">
    <name type="scientific">Sorghum bicolor</name>
    <name type="common">Sorghum</name>
    <name type="synonym">Sorghum vulgare</name>
    <dbReference type="NCBI Taxonomy" id="4558"/>
    <lineage>
        <taxon>Eukaryota</taxon>
        <taxon>Viridiplantae</taxon>
        <taxon>Streptophyta</taxon>
        <taxon>Embryophyta</taxon>
        <taxon>Tracheophyta</taxon>
        <taxon>Spermatophyta</taxon>
        <taxon>Magnoliopsida</taxon>
        <taxon>Liliopsida</taxon>
        <taxon>Poales</taxon>
        <taxon>Poaceae</taxon>
        <taxon>PACMAD clade</taxon>
        <taxon>Panicoideae</taxon>
        <taxon>Andropogonodae</taxon>
        <taxon>Andropogoneae</taxon>
        <taxon>Sorghinae</taxon>
        <taxon>Sorghum</taxon>
    </lineage>
</organism>
<feature type="signal peptide" evidence="1">
    <location>
        <begin position="1"/>
        <end position="23"/>
    </location>
</feature>
<dbReference type="Proteomes" id="UP000807115">
    <property type="component" value="Chromosome 5"/>
</dbReference>
<accession>A0A921QZZ2</accession>
<name>A0A921QZZ2_SORBI</name>
<evidence type="ECO:0000313" key="3">
    <source>
        <dbReference type="Proteomes" id="UP000807115"/>
    </source>
</evidence>
<gene>
    <name evidence="2" type="ORF">BDA96_05G229500</name>
</gene>
<keyword evidence="1" id="KW-0732">Signal</keyword>
<dbReference type="InterPro" id="IPR036574">
    <property type="entry name" value="Scorpion_toxin-like_sf"/>
</dbReference>
<feature type="chain" id="PRO_5037090038" description="Knottin scorpion toxin-like domain-containing protein" evidence="1">
    <location>
        <begin position="24"/>
        <end position="88"/>
    </location>
</feature>
<comment type="caution">
    <text evidence="2">The sequence shown here is derived from an EMBL/GenBank/DDBJ whole genome shotgun (WGS) entry which is preliminary data.</text>
</comment>
<dbReference type="Gene3D" id="3.30.30.10">
    <property type="entry name" value="Knottin, scorpion toxin-like"/>
    <property type="match status" value="1"/>
</dbReference>
<protein>
    <recommendedName>
        <fullName evidence="4">Knottin scorpion toxin-like domain-containing protein</fullName>
    </recommendedName>
</protein>
<evidence type="ECO:0000256" key="1">
    <source>
        <dbReference type="SAM" id="SignalP"/>
    </source>
</evidence>
<evidence type="ECO:0000313" key="2">
    <source>
        <dbReference type="EMBL" id="KAG0530926.1"/>
    </source>
</evidence>
<proteinExistence type="predicted"/>
<dbReference type="AlphaFoldDB" id="A0A921QZZ2"/>